<evidence type="ECO:0000256" key="1">
    <source>
        <dbReference type="ARBA" id="ARBA00004141"/>
    </source>
</evidence>
<accession>A0A346AXT4</accession>
<comment type="subcellular location">
    <subcellularLocation>
        <location evidence="1">Membrane</location>
        <topology evidence="1">Multi-pass membrane protein</topology>
    </subcellularLocation>
</comment>
<protein>
    <submittedName>
        <fullName evidence="7">TerC family protein</fullName>
    </submittedName>
</protein>
<keyword evidence="8" id="KW-1185">Reference proteome</keyword>
<feature type="transmembrane region" description="Helical" evidence="6">
    <location>
        <begin position="167"/>
        <end position="187"/>
    </location>
</feature>
<evidence type="ECO:0000313" key="8">
    <source>
        <dbReference type="Proteomes" id="UP000254337"/>
    </source>
</evidence>
<evidence type="ECO:0000256" key="2">
    <source>
        <dbReference type="ARBA" id="ARBA00007511"/>
    </source>
</evidence>
<keyword evidence="5 6" id="KW-0472">Membrane</keyword>
<proteinExistence type="inferred from homology"/>
<dbReference type="PANTHER" id="PTHR30238">
    <property type="entry name" value="MEMBRANE BOUND PREDICTED REDOX MODULATOR"/>
    <property type="match status" value="1"/>
</dbReference>
<dbReference type="InterPro" id="IPR022301">
    <property type="entry name" value="Integral_membrane_YjbE"/>
</dbReference>
<reference evidence="7 8" key="1">
    <citation type="submission" date="2018-05" db="EMBL/GenBank/DDBJ databases">
        <title>Complete genome sequence of Megasphaera sp. AJH120T, isolated from the ceca of a chicken.</title>
        <authorList>
            <person name="Maki J."/>
            <person name="Looft T."/>
        </authorList>
    </citation>
    <scope>NUCLEOTIDE SEQUENCE [LARGE SCALE GENOMIC DNA]</scope>
    <source>
        <strain evidence="7 8">AJH120</strain>
    </source>
</reference>
<dbReference type="OrthoDB" id="5295733at2"/>
<evidence type="ECO:0000256" key="6">
    <source>
        <dbReference type="SAM" id="Phobius"/>
    </source>
</evidence>
<dbReference type="EMBL" id="CP029462">
    <property type="protein sequence ID" value="AXL20677.1"/>
    <property type="molecule type" value="Genomic_DNA"/>
</dbReference>
<evidence type="ECO:0000256" key="4">
    <source>
        <dbReference type="ARBA" id="ARBA00022989"/>
    </source>
</evidence>
<keyword evidence="3 6" id="KW-0812">Transmembrane</keyword>
<feature type="transmembrane region" description="Helical" evidence="6">
    <location>
        <begin position="199"/>
        <end position="221"/>
    </location>
</feature>
<keyword evidence="4 6" id="KW-1133">Transmembrane helix</keyword>
<dbReference type="NCBIfam" id="TIGR03717">
    <property type="entry name" value="R_switched_YjbE"/>
    <property type="match status" value="1"/>
</dbReference>
<feature type="transmembrane region" description="Helical" evidence="6">
    <location>
        <begin position="139"/>
        <end position="160"/>
    </location>
</feature>
<feature type="transmembrane region" description="Helical" evidence="6">
    <location>
        <begin position="6"/>
        <end position="27"/>
    </location>
</feature>
<dbReference type="GO" id="GO:0016020">
    <property type="term" value="C:membrane"/>
    <property type="evidence" value="ECO:0007669"/>
    <property type="project" value="UniProtKB-SubCell"/>
</dbReference>
<dbReference type="PANTHER" id="PTHR30238:SF4">
    <property type="entry name" value="SLL1022 PROTEIN"/>
    <property type="match status" value="1"/>
</dbReference>
<organism evidence="7 8">
    <name type="scientific">Megasphaera stantonii</name>
    <dbReference type="NCBI Taxonomy" id="2144175"/>
    <lineage>
        <taxon>Bacteria</taxon>
        <taxon>Bacillati</taxon>
        <taxon>Bacillota</taxon>
        <taxon>Negativicutes</taxon>
        <taxon>Veillonellales</taxon>
        <taxon>Veillonellaceae</taxon>
        <taxon>Megasphaera</taxon>
    </lineage>
</organism>
<gene>
    <name evidence="7" type="ORF">DKB62_03330</name>
</gene>
<sequence length="233" mass="24975">MDALEATLLFDFSIVAQVILIDLALGGDNSIVIGMAAKNLPPHLQKRAIIYGTIGAIVLRFTLAFIVSWLFHIPFLKTVGGILLIGIGIKLIGARNEEEDVKVEAKDSLWAAVRTIILADALMSLDNVLGIVGVTGNHWGLLIFGMLISVPIIIFGSTIVVKVMNKFPILMYIGGAILGWAAGGMLATDHYLAEYVSFIAVYPSEVKAALLVVTLAGGFIWKHVHNRQDAAAA</sequence>
<dbReference type="AlphaFoldDB" id="A0A346AXT4"/>
<feature type="transmembrane region" description="Helical" evidence="6">
    <location>
        <begin position="48"/>
        <end position="69"/>
    </location>
</feature>
<evidence type="ECO:0000256" key="3">
    <source>
        <dbReference type="ARBA" id="ARBA00022692"/>
    </source>
</evidence>
<evidence type="ECO:0000313" key="7">
    <source>
        <dbReference type="EMBL" id="AXL20677.1"/>
    </source>
</evidence>
<dbReference type="RefSeq" id="WP_107196394.1">
    <property type="nucleotide sequence ID" value="NZ_CP029462.1"/>
</dbReference>
<evidence type="ECO:0000256" key="5">
    <source>
        <dbReference type="ARBA" id="ARBA00023136"/>
    </source>
</evidence>
<dbReference type="Proteomes" id="UP000254337">
    <property type="component" value="Chromosome"/>
</dbReference>
<comment type="similarity">
    <text evidence="2">Belongs to the TerC family.</text>
</comment>
<dbReference type="KEGG" id="meg:DKB62_03330"/>
<dbReference type="InterPro" id="IPR005496">
    <property type="entry name" value="Integral_membrane_TerC"/>
</dbReference>
<dbReference type="Pfam" id="PF03741">
    <property type="entry name" value="TerC"/>
    <property type="match status" value="1"/>
</dbReference>
<name>A0A346AXT4_9FIRM</name>